<organism evidence="1 2">
    <name type="scientific">Streptomyces glebosus</name>
    <dbReference type="NCBI Taxonomy" id="249580"/>
    <lineage>
        <taxon>Bacteria</taxon>
        <taxon>Bacillati</taxon>
        <taxon>Actinomycetota</taxon>
        <taxon>Actinomycetes</taxon>
        <taxon>Kitasatosporales</taxon>
        <taxon>Streptomycetaceae</taxon>
        <taxon>Streptomyces</taxon>
    </lineage>
</organism>
<accession>A0A640T876</accession>
<reference evidence="1 2" key="1">
    <citation type="submission" date="2019-12" db="EMBL/GenBank/DDBJ databases">
        <title>Whole genome shotgun sequence of Streptomyces hygroscopicus subsp. glebosus NBRC 13786.</title>
        <authorList>
            <person name="Ichikawa N."/>
            <person name="Kimura A."/>
            <person name="Kitahashi Y."/>
            <person name="Komaki H."/>
            <person name="Tamura T."/>
        </authorList>
    </citation>
    <scope>NUCLEOTIDE SEQUENCE [LARGE SCALE GENOMIC DNA]</scope>
    <source>
        <strain evidence="1 2">NBRC 13786</strain>
    </source>
</reference>
<evidence type="ECO:0000313" key="1">
    <source>
        <dbReference type="EMBL" id="GFE18476.1"/>
    </source>
</evidence>
<sequence>MPGLRGPQALLGDGELPSDLASHLYRAWAGFAATGDPGWAPYRPGEDRTVQVIDERWRPAHL</sequence>
<evidence type="ECO:0000313" key="2">
    <source>
        <dbReference type="Proteomes" id="UP000430079"/>
    </source>
</evidence>
<comment type="caution">
    <text evidence="1">The sequence shown here is derived from an EMBL/GenBank/DDBJ whole genome shotgun (WGS) entry which is preliminary data.</text>
</comment>
<keyword evidence="2" id="KW-1185">Reference proteome</keyword>
<dbReference type="Proteomes" id="UP000430079">
    <property type="component" value="Unassembled WGS sequence"/>
</dbReference>
<gene>
    <name evidence="1" type="ORF">Sgleb_65230</name>
</gene>
<name>A0A640T876_9ACTN</name>
<dbReference type="AlphaFoldDB" id="A0A640T876"/>
<protein>
    <recommendedName>
        <fullName evidence="3">Carboxylesterase type B domain-containing protein</fullName>
    </recommendedName>
</protein>
<dbReference type="EMBL" id="BLIO01000001">
    <property type="protein sequence ID" value="GFE18476.1"/>
    <property type="molecule type" value="Genomic_DNA"/>
</dbReference>
<proteinExistence type="predicted"/>
<evidence type="ECO:0008006" key="3">
    <source>
        <dbReference type="Google" id="ProtNLM"/>
    </source>
</evidence>